<feature type="transmembrane region" description="Helical" evidence="1">
    <location>
        <begin position="33"/>
        <end position="52"/>
    </location>
</feature>
<evidence type="ECO:0000313" key="2">
    <source>
        <dbReference type="EMBL" id="RBP19792.1"/>
    </source>
</evidence>
<dbReference type="Proteomes" id="UP000252124">
    <property type="component" value="Unassembled WGS sequence"/>
</dbReference>
<name>A0ABX9GDK6_9BURK</name>
<keyword evidence="1" id="KW-0472">Membrane</keyword>
<evidence type="ECO:0000256" key="1">
    <source>
        <dbReference type="SAM" id="Phobius"/>
    </source>
</evidence>
<feature type="transmembrane region" description="Helical" evidence="1">
    <location>
        <begin position="58"/>
        <end position="78"/>
    </location>
</feature>
<protein>
    <submittedName>
        <fullName evidence="2">Uncharacterized protein</fullName>
    </submittedName>
</protein>
<dbReference type="EMBL" id="QNRM01000004">
    <property type="protein sequence ID" value="RBP19792.1"/>
    <property type="molecule type" value="Genomic_DNA"/>
</dbReference>
<keyword evidence="3" id="KW-1185">Reference proteome</keyword>
<reference evidence="2 3" key="1">
    <citation type="submission" date="2018-06" db="EMBL/GenBank/DDBJ databases">
        <title>Genomic Encyclopedia of Type Strains, Phase III (KMG-III): the genomes of soil and plant-associated and newly described type strains.</title>
        <authorList>
            <person name="Whitman W."/>
        </authorList>
    </citation>
    <scope>NUCLEOTIDE SEQUENCE [LARGE SCALE GENOMIC DNA]</scope>
    <source>
        <strain evidence="2 3">CECT 7342</strain>
    </source>
</reference>
<dbReference type="GeneID" id="99730020"/>
<proteinExistence type="predicted"/>
<organism evidence="2 3">
    <name type="scientific">Achromobacter marplatensis</name>
    <dbReference type="NCBI Taxonomy" id="470868"/>
    <lineage>
        <taxon>Bacteria</taxon>
        <taxon>Pseudomonadati</taxon>
        <taxon>Pseudomonadota</taxon>
        <taxon>Betaproteobacteria</taxon>
        <taxon>Burkholderiales</taxon>
        <taxon>Alcaligenaceae</taxon>
        <taxon>Achromobacter</taxon>
    </lineage>
</organism>
<sequence>MSETIMKSKDQVLGEIRYAQRLAQRTARLYRRIQAISTFLAILGGAGVMSAMATNFPAWVSVAGAVIAAVFGAMVIVIRPADKAVPNEMDIKKYDELLTKSQGLTAEQILPLLAEARKTDAPEIESLRTIAYNDVMSEINRDDQKIRPNAYQAMLAVIA</sequence>
<comment type="caution">
    <text evidence="2">The sequence shown here is derived from an EMBL/GenBank/DDBJ whole genome shotgun (WGS) entry which is preliminary data.</text>
</comment>
<gene>
    <name evidence="2" type="ORF">DFP87_104127</name>
</gene>
<keyword evidence="1" id="KW-0812">Transmembrane</keyword>
<accession>A0ABX9GDK6</accession>
<dbReference type="RefSeq" id="WP_088589164.1">
    <property type="nucleotide sequence ID" value="NZ_CADIJU010000002.1"/>
</dbReference>
<evidence type="ECO:0000313" key="3">
    <source>
        <dbReference type="Proteomes" id="UP000252124"/>
    </source>
</evidence>
<keyword evidence="1" id="KW-1133">Transmembrane helix</keyword>